<dbReference type="PROSITE" id="PS50893">
    <property type="entry name" value="ABC_TRANSPORTER_2"/>
    <property type="match status" value="1"/>
</dbReference>
<dbReference type="SUPFAM" id="SSF52540">
    <property type="entry name" value="P-loop containing nucleoside triphosphate hydrolases"/>
    <property type="match status" value="1"/>
</dbReference>
<sequence>MSILLISKLRIWDGSTGKVIIPAISFELNSGSCLAIVGESGSGKSLTCRAILRLNQRNIRQSGEIVFQGERIDRLAENEMRRRRGKQLYMIPQNGMRAFDPTSVIGVHLRDTLVHHFGWNRSEIVEKMKLAMQSVRLKDPVGIMNKYPHQMSGGMLQRVMISLAIVLEPDIIIADEPTSALDTVSKYEVIEQFCRLREKMGCSMIFVSHDLGVVRKIADEIVVMRDGNIVERGEASVLFAKPQHEYTRHLVASHAGIHEHFNRVIGGPAYVSR</sequence>
<evidence type="ECO:0000313" key="9">
    <source>
        <dbReference type="EMBL" id="RUT35802.1"/>
    </source>
</evidence>
<dbReference type="InterPro" id="IPR027417">
    <property type="entry name" value="P-loop_NTPase"/>
</dbReference>
<gene>
    <name evidence="9" type="ORF">EJP77_01940</name>
</gene>
<keyword evidence="3" id="KW-0813">Transport</keyword>
<name>A0A3S1BBR6_9BACL</name>
<comment type="subcellular location">
    <subcellularLocation>
        <location evidence="1">Cell membrane</location>
        <topology evidence="1">Peripheral membrane protein</topology>
    </subcellularLocation>
</comment>
<reference evidence="9 10" key="1">
    <citation type="submission" date="2018-12" db="EMBL/GenBank/DDBJ databases">
        <authorList>
            <person name="Sun L."/>
            <person name="Chen Z."/>
        </authorList>
    </citation>
    <scope>NUCLEOTIDE SEQUENCE [LARGE SCALE GENOMIC DNA]</scope>
    <source>
        <strain evidence="9 10">3-5-3</strain>
    </source>
</reference>
<dbReference type="OrthoDB" id="9802264at2"/>
<dbReference type="CDD" id="cd03257">
    <property type="entry name" value="ABC_NikE_OppD_transporters"/>
    <property type="match status" value="1"/>
</dbReference>
<dbReference type="GO" id="GO:0005524">
    <property type="term" value="F:ATP binding"/>
    <property type="evidence" value="ECO:0007669"/>
    <property type="project" value="UniProtKB-KW"/>
</dbReference>
<evidence type="ECO:0000256" key="4">
    <source>
        <dbReference type="ARBA" id="ARBA00022475"/>
    </source>
</evidence>
<dbReference type="EMBL" id="RZNX01000001">
    <property type="protein sequence ID" value="RUT35802.1"/>
    <property type="molecule type" value="Genomic_DNA"/>
</dbReference>
<dbReference type="PROSITE" id="PS00211">
    <property type="entry name" value="ABC_TRANSPORTER_1"/>
    <property type="match status" value="1"/>
</dbReference>
<keyword evidence="10" id="KW-1185">Reference proteome</keyword>
<dbReference type="NCBIfam" id="NF047578">
    <property type="entry name" value="opine_ATP_CntD"/>
    <property type="match status" value="1"/>
</dbReference>
<evidence type="ECO:0000256" key="6">
    <source>
        <dbReference type="ARBA" id="ARBA00022840"/>
    </source>
</evidence>
<proteinExistence type="inferred from homology"/>
<dbReference type="InterPro" id="IPR003439">
    <property type="entry name" value="ABC_transporter-like_ATP-bd"/>
</dbReference>
<dbReference type="Gene3D" id="3.40.50.300">
    <property type="entry name" value="P-loop containing nucleotide triphosphate hydrolases"/>
    <property type="match status" value="1"/>
</dbReference>
<evidence type="ECO:0000256" key="2">
    <source>
        <dbReference type="ARBA" id="ARBA00005417"/>
    </source>
</evidence>
<dbReference type="InterPro" id="IPR003593">
    <property type="entry name" value="AAA+_ATPase"/>
</dbReference>
<evidence type="ECO:0000259" key="8">
    <source>
        <dbReference type="PROSITE" id="PS50893"/>
    </source>
</evidence>
<evidence type="ECO:0000256" key="1">
    <source>
        <dbReference type="ARBA" id="ARBA00004202"/>
    </source>
</evidence>
<organism evidence="9 10">
    <name type="scientific">Paenibacillus zeisoli</name>
    <dbReference type="NCBI Taxonomy" id="2496267"/>
    <lineage>
        <taxon>Bacteria</taxon>
        <taxon>Bacillati</taxon>
        <taxon>Bacillota</taxon>
        <taxon>Bacilli</taxon>
        <taxon>Bacillales</taxon>
        <taxon>Paenibacillaceae</taxon>
        <taxon>Paenibacillus</taxon>
    </lineage>
</organism>
<dbReference type="GO" id="GO:0016887">
    <property type="term" value="F:ATP hydrolysis activity"/>
    <property type="evidence" value="ECO:0007669"/>
    <property type="project" value="InterPro"/>
</dbReference>
<dbReference type="GO" id="GO:0005886">
    <property type="term" value="C:plasma membrane"/>
    <property type="evidence" value="ECO:0007669"/>
    <property type="project" value="UniProtKB-SubCell"/>
</dbReference>
<evidence type="ECO:0000256" key="5">
    <source>
        <dbReference type="ARBA" id="ARBA00022741"/>
    </source>
</evidence>
<comment type="caution">
    <text evidence="9">The sequence shown here is derived from an EMBL/GenBank/DDBJ whole genome shotgun (WGS) entry which is preliminary data.</text>
</comment>
<feature type="domain" description="ABC transporter" evidence="8">
    <location>
        <begin position="6"/>
        <end position="251"/>
    </location>
</feature>
<dbReference type="PANTHER" id="PTHR43297:SF2">
    <property type="entry name" value="DIPEPTIDE TRANSPORT ATP-BINDING PROTEIN DPPD"/>
    <property type="match status" value="1"/>
</dbReference>
<keyword evidence="5" id="KW-0547">Nucleotide-binding</keyword>
<keyword evidence="4" id="KW-1003">Cell membrane</keyword>
<dbReference type="Proteomes" id="UP000272464">
    <property type="component" value="Unassembled WGS sequence"/>
</dbReference>
<dbReference type="Pfam" id="PF00005">
    <property type="entry name" value="ABC_tran"/>
    <property type="match status" value="1"/>
</dbReference>
<dbReference type="AlphaFoldDB" id="A0A3S1BBR6"/>
<dbReference type="RefSeq" id="WP_127197500.1">
    <property type="nucleotide sequence ID" value="NZ_RZNX01000001.1"/>
</dbReference>
<dbReference type="SMART" id="SM00382">
    <property type="entry name" value="AAA"/>
    <property type="match status" value="1"/>
</dbReference>
<dbReference type="InterPro" id="IPR050388">
    <property type="entry name" value="ABC_Ni/Peptide_Import"/>
</dbReference>
<dbReference type="NCBIfam" id="NF047576">
    <property type="entry name" value="opine_ATP_CntF"/>
    <property type="match status" value="1"/>
</dbReference>
<evidence type="ECO:0000256" key="3">
    <source>
        <dbReference type="ARBA" id="ARBA00022448"/>
    </source>
</evidence>
<dbReference type="PANTHER" id="PTHR43297">
    <property type="entry name" value="OLIGOPEPTIDE TRANSPORT ATP-BINDING PROTEIN APPD"/>
    <property type="match status" value="1"/>
</dbReference>
<evidence type="ECO:0000313" key="10">
    <source>
        <dbReference type="Proteomes" id="UP000272464"/>
    </source>
</evidence>
<keyword evidence="7" id="KW-0472">Membrane</keyword>
<keyword evidence="6 9" id="KW-0067">ATP-binding</keyword>
<accession>A0A3S1BBR6</accession>
<dbReference type="InterPro" id="IPR017871">
    <property type="entry name" value="ABC_transporter-like_CS"/>
</dbReference>
<protein>
    <submittedName>
        <fullName evidence="9">ABC transporter ATP-binding protein</fullName>
    </submittedName>
</protein>
<comment type="similarity">
    <text evidence="2">Belongs to the ABC transporter superfamily.</text>
</comment>
<evidence type="ECO:0000256" key="7">
    <source>
        <dbReference type="ARBA" id="ARBA00023136"/>
    </source>
</evidence>